<comment type="subcellular location">
    <subcellularLocation>
        <location evidence="5">Secreted</location>
    </subcellularLocation>
    <subcellularLocation>
        <location evidence="5">Bacterial flagellum</location>
    </subcellularLocation>
</comment>
<accession>A0A917A0L3</accession>
<protein>
    <recommendedName>
        <fullName evidence="5">Flagellar hook-associated protein 2</fullName>
        <shortName evidence="5">HAP2</shortName>
    </recommendedName>
    <alternativeName>
        <fullName evidence="5">Flagellar cap protein</fullName>
    </alternativeName>
</protein>
<dbReference type="PANTHER" id="PTHR30288:SF0">
    <property type="entry name" value="FLAGELLAR HOOK-ASSOCIATED PROTEIN 2"/>
    <property type="match status" value="1"/>
</dbReference>
<keyword evidence="8" id="KW-0966">Cell projection</keyword>
<reference evidence="8" key="1">
    <citation type="journal article" date="2014" name="Int. J. Syst. Evol. Microbiol.">
        <title>Complete genome sequence of Corynebacterium casei LMG S-19264T (=DSM 44701T), isolated from a smear-ripened cheese.</title>
        <authorList>
            <consortium name="US DOE Joint Genome Institute (JGI-PGF)"/>
            <person name="Walter F."/>
            <person name="Albersmeier A."/>
            <person name="Kalinowski J."/>
            <person name="Ruckert C."/>
        </authorList>
    </citation>
    <scope>NUCLEOTIDE SEQUENCE</scope>
    <source>
        <strain evidence="8">CGMCC 1.15519</strain>
    </source>
</reference>
<evidence type="ECO:0000256" key="2">
    <source>
        <dbReference type="ARBA" id="ARBA00011255"/>
    </source>
</evidence>
<dbReference type="Proteomes" id="UP000635071">
    <property type="component" value="Unassembled WGS sequence"/>
</dbReference>
<dbReference type="GO" id="GO:0007155">
    <property type="term" value="P:cell adhesion"/>
    <property type="evidence" value="ECO:0007669"/>
    <property type="project" value="InterPro"/>
</dbReference>
<comment type="similarity">
    <text evidence="1 5">Belongs to the FliD family.</text>
</comment>
<dbReference type="AlphaFoldDB" id="A0A917A0L3"/>
<dbReference type="InterPro" id="IPR003481">
    <property type="entry name" value="FliD_N"/>
</dbReference>
<evidence type="ECO:0000259" key="7">
    <source>
        <dbReference type="Pfam" id="PF07195"/>
    </source>
</evidence>
<dbReference type="InterPro" id="IPR040026">
    <property type="entry name" value="FliD"/>
</dbReference>
<evidence type="ECO:0000256" key="1">
    <source>
        <dbReference type="ARBA" id="ARBA00009764"/>
    </source>
</evidence>
<feature type="domain" description="Flagellar hook-associated protein 2 N-terminal" evidence="6">
    <location>
        <begin position="5"/>
        <end position="102"/>
    </location>
</feature>
<feature type="domain" description="Flagellar hook-associated protein 2 C-terminal" evidence="7">
    <location>
        <begin position="226"/>
        <end position="441"/>
    </location>
</feature>
<reference evidence="8" key="2">
    <citation type="submission" date="2020-09" db="EMBL/GenBank/DDBJ databases">
        <authorList>
            <person name="Sun Q."/>
            <person name="Zhou Y."/>
        </authorList>
    </citation>
    <scope>NUCLEOTIDE SEQUENCE</scope>
    <source>
        <strain evidence="8">CGMCC 1.15519</strain>
    </source>
</reference>
<comment type="caution">
    <text evidence="8">The sequence shown here is derived from an EMBL/GenBank/DDBJ whole genome shotgun (WGS) entry which is preliminary data.</text>
</comment>
<evidence type="ECO:0000313" key="8">
    <source>
        <dbReference type="EMBL" id="GGE20855.1"/>
    </source>
</evidence>
<organism evidence="8 9">
    <name type="scientific">Sandarakinorhabdus glacialis</name>
    <dbReference type="NCBI Taxonomy" id="1614636"/>
    <lineage>
        <taxon>Bacteria</taxon>
        <taxon>Pseudomonadati</taxon>
        <taxon>Pseudomonadota</taxon>
        <taxon>Alphaproteobacteria</taxon>
        <taxon>Sphingomonadales</taxon>
        <taxon>Sphingosinicellaceae</taxon>
        <taxon>Sandarakinorhabdus</taxon>
    </lineage>
</organism>
<sequence>MGAGSGIDTKALIDELVAAEKAARTTPLTTRTVVLDAQISALGQLRSAMQTIAGSLDARVKDGTLGLVPVSNSAAVAIERVGTGPATAFVSSISVNRLASAQVLTAPALTAGDAPVGLGTLTIQMGTRTDLGGGDFSFAGAGAAFDVVIGASNNSLVGLRDAINRCGAGVSAAIVSNNGTATLSLRGADGTAGAFIVSAAEDAGAPGLARFAYTPGARPMTLAGAAGNAELSLDGIAVSRASNVIDDLVTGVRLRLAKADPAVVVTVSASRDGAALAATISDFAVTLGAMRGLIGDFRKGAVGTDAPGALANDPTARAMDQRIAGLAAAAIPEANGLRLRDLGVNINRDGSITFDAARFAALSPTRYADAEALLKTLAAPSLSTQPNRLQSIAAMATPATAGLTRRRGGLATDLAKVDVRLATYRATLVRQYSAMERMVAASKAVQAQLEQQIAAWNNQGN</sequence>
<keyword evidence="8" id="KW-0969">Cilium</keyword>
<evidence type="ECO:0000256" key="3">
    <source>
        <dbReference type="ARBA" id="ARBA00023054"/>
    </source>
</evidence>
<dbReference type="Pfam" id="PF02465">
    <property type="entry name" value="FliD_N"/>
    <property type="match status" value="1"/>
</dbReference>
<evidence type="ECO:0000256" key="5">
    <source>
        <dbReference type="RuleBase" id="RU362066"/>
    </source>
</evidence>
<comment type="subunit">
    <text evidence="2 5">Homopentamer.</text>
</comment>
<keyword evidence="4 5" id="KW-0975">Bacterial flagellum</keyword>
<dbReference type="InterPro" id="IPR010809">
    <property type="entry name" value="FliD_C"/>
</dbReference>
<dbReference type="GO" id="GO:0071973">
    <property type="term" value="P:bacterial-type flagellum-dependent cell motility"/>
    <property type="evidence" value="ECO:0007669"/>
    <property type="project" value="TreeGrafter"/>
</dbReference>
<dbReference type="PANTHER" id="PTHR30288">
    <property type="entry name" value="FLAGELLAR CAP/ASSEMBLY PROTEIN FLID"/>
    <property type="match status" value="1"/>
</dbReference>
<keyword evidence="9" id="KW-1185">Reference proteome</keyword>
<name>A0A917A0L3_9SPHN</name>
<evidence type="ECO:0000313" key="9">
    <source>
        <dbReference type="Proteomes" id="UP000635071"/>
    </source>
</evidence>
<keyword evidence="8" id="KW-0282">Flagellum</keyword>
<gene>
    <name evidence="8" type="primary">fliD</name>
    <name evidence="8" type="ORF">GCM10011529_29340</name>
</gene>
<dbReference type="EMBL" id="BMJM01000014">
    <property type="protein sequence ID" value="GGE20855.1"/>
    <property type="molecule type" value="Genomic_DNA"/>
</dbReference>
<comment type="function">
    <text evidence="5">Required for morphogenesis and for the elongation of the flagellar filament by facilitating polymerization of the flagellin monomers at the tip of growing filament. Forms a capping structure, which prevents flagellin subunits (transported through the central channel of the flagellum) from leaking out without polymerization at the distal end.</text>
</comment>
<keyword evidence="5" id="KW-0964">Secreted</keyword>
<dbReference type="Pfam" id="PF07195">
    <property type="entry name" value="FliD_C"/>
    <property type="match status" value="1"/>
</dbReference>
<evidence type="ECO:0000256" key="4">
    <source>
        <dbReference type="ARBA" id="ARBA00023143"/>
    </source>
</evidence>
<keyword evidence="3" id="KW-0175">Coiled coil</keyword>
<dbReference type="GO" id="GO:0009424">
    <property type="term" value="C:bacterial-type flagellum hook"/>
    <property type="evidence" value="ECO:0007669"/>
    <property type="project" value="UniProtKB-UniRule"/>
</dbReference>
<evidence type="ECO:0000259" key="6">
    <source>
        <dbReference type="Pfam" id="PF02465"/>
    </source>
</evidence>
<proteinExistence type="inferred from homology"/>
<dbReference type="GO" id="GO:0009421">
    <property type="term" value="C:bacterial-type flagellum filament cap"/>
    <property type="evidence" value="ECO:0007669"/>
    <property type="project" value="InterPro"/>
</dbReference>
<dbReference type="GO" id="GO:0005576">
    <property type="term" value="C:extracellular region"/>
    <property type="evidence" value="ECO:0007669"/>
    <property type="project" value="UniProtKB-SubCell"/>
</dbReference>